<dbReference type="eggNOG" id="COG0624">
    <property type="taxonomic scope" value="Bacteria"/>
</dbReference>
<dbReference type="PATRIC" id="fig|1276220.3.peg.578"/>
<keyword evidence="2" id="KW-1185">Reference proteome</keyword>
<accession>S5LTZ8</accession>
<dbReference type="Gene3D" id="3.40.630.10">
    <property type="entry name" value="Zn peptidases"/>
    <property type="match status" value="1"/>
</dbReference>
<proteinExistence type="predicted"/>
<gene>
    <name evidence="1" type="ORF">STAIW_v1c05670</name>
</gene>
<dbReference type="KEGG" id="stai:STAIW_v1c05670"/>
<dbReference type="RefSeq" id="WP_020834328.1">
    <property type="nucleotide sequence ID" value="NC_021846.1"/>
</dbReference>
<protein>
    <submittedName>
        <fullName evidence="1">Xaa-His dipeptidase</fullName>
    </submittedName>
</protein>
<sequence length="195" mass="22277">MDLYKIKYYIEKNELNILGKAIQNGIEIKVNAVIWLIKALSSINVEHPLIKFCEKYLSNNFSLKELVGNLNNESGFLTTRLDYIDLDNEKFILGLNNRLPVTKMIQTDLIDPLEKYTSEYNIRIGIYRQISQNCNVEAVAMGGSTYAKVVPNIILCGILEDLSNLSAHKSYKWVSIENLKRALEVYANVILELTK</sequence>
<dbReference type="InterPro" id="IPR036264">
    <property type="entry name" value="Bact_exopeptidase_dim_dom"/>
</dbReference>
<dbReference type="AlphaFoldDB" id="S5LTZ8"/>
<dbReference type="Proteomes" id="UP000014984">
    <property type="component" value="Chromosome"/>
</dbReference>
<dbReference type="EMBL" id="CP005074">
    <property type="protein sequence ID" value="AGR41189.1"/>
    <property type="molecule type" value="Genomic_DNA"/>
</dbReference>
<evidence type="ECO:0000313" key="2">
    <source>
        <dbReference type="Proteomes" id="UP000014984"/>
    </source>
</evidence>
<organism evidence="1 2">
    <name type="scientific">Spiroplasma taiwanense CT-1</name>
    <dbReference type="NCBI Taxonomy" id="1276220"/>
    <lineage>
        <taxon>Bacteria</taxon>
        <taxon>Bacillati</taxon>
        <taxon>Mycoplasmatota</taxon>
        <taxon>Mollicutes</taxon>
        <taxon>Entomoplasmatales</taxon>
        <taxon>Spiroplasmataceae</taxon>
        <taxon>Spiroplasma</taxon>
    </lineage>
</organism>
<evidence type="ECO:0000313" key="1">
    <source>
        <dbReference type="EMBL" id="AGR41189.1"/>
    </source>
</evidence>
<dbReference type="HOGENOM" id="CLU_1395537_0_0_14"/>
<dbReference type="STRING" id="1276220.STAIW_v1c05670"/>
<dbReference type="SUPFAM" id="SSF55031">
    <property type="entry name" value="Bacterial exopeptidase dimerisation domain"/>
    <property type="match status" value="1"/>
</dbReference>
<name>S5LTZ8_9MOLU</name>
<reference evidence="1 2" key="1">
    <citation type="journal article" date="2013" name="Genome Biol. Evol.">
        <title>Comparison of metabolic capacities and inference of gene content evolution in mosquito-associated Spiroplasma diminutum and S. taiwanense.</title>
        <authorList>
            <person name="Lo W.S."/>
            <person name="Ku C."/>
            <person name="Chen L.L."/>
            <person name="Chang T.H."/>
            <person name="Kuo C.H."/>
        </authorList>
    </citation>
    <scope>NUCLEOTIDE SEQUENCE [LARGE SCALE GENOMIC DNA]</scope>
    <source>
        <strain evidence="1">CT-1</strain>
    </source>
</reference>